<feature type="region of interest" description="Disordered" evidence="7">
    <location>
        <begin position="322"/>
        <end position="428"/>
    </location>
</feature>
<feature type="coiled-coil region" evidence="6">
    <location>
        <begin position="179"/>
        <end position="221"/>
    </location>
</feature>
<feature type="compositionally biased region" description="Low complexity" evidence="7">
    <location>
        <begin position="889"/>
        <end position="903"/>
    </location>
</feature>
<feature type="region of interest" description="Disordered" evidence="7">
    <location>
        <begin position="442"/>
        <end position="595"/>
    </location>
</feature>
<gene>
    <name evidence="9" type="primary">nhl-1</name>
    <name evidence="9" type="ORF">EVAR_46238_1</name>
</gene>
<evidence type="ECO:0000256" key="1">
    <source>
        <dbReference type="ARBA" id="ARBA00022737"/>
    </source>
</evidence>
<dbReference type="STRING" id="151549.A0A4C1XPH1"/>
<feature type="compositionally biased region" description="Polar residues" evidence="7">
    <location>
        <begin position="1165"/>
        <end position="1184"/>
    </location>
</feature>
<evidence type="ECO:0000256" key="4">
    <source>
        <dbReference type="PROSITE-ProRule" id="PRU00175"/>
    </source>
</evidence>
<name>A0A4C1XPH1_EUMVA</name>
<feature type="compositionally biased region" description="Pro residues" evidence="7">
    <location>
        <begin position="454"/>
        <end position="466"/>
    </location>
</feature>
<feature type="compositionally biased region" description="Basic and acidic residues" evidence="7">
    <location>
        <begin position="342"/>
        <end position="359"/>
    </location>
</feature>
<evidence type="ECO:0000256" key="6">
    <source>
        <dbReference type="SAM" id="Coils"/>
    </source>
</evidence>
<evidence type="ECO:0000313" key="10">
    <source>
        <dbReference type="Proteomes" id="UP000299102"/>
    </source>
</evidence>
<feature type="region of interest" description="Disordered" evidence="7">
    <location>
        <begin position="879"/>
        <end position="903"/>
    </location>
</feature>
<feature type="repeat" description="NHL" evidence="5">
    <location>
        <begin position="1604"/>
        <end position="1647"/>
    </location>
</feature>
<feature type="compositionally biased region" description="Basic residues" evidence="7">
    <location>
        <begin position="789"/>
        <end position="798"/>
    </location>
</feature>
<dbReference type="InterPro" id="IPR001258">
    <property type="entry name" value="NHL_repeat"/>
</dbReference>
<keyword evidence="3" id="KW-0862">Zinc</keyword>
<accession>A0A4C1XPH1</accession>
<feature type="compositionally biased region" description="Low complexity" evidence="7">
    <location>
        <begin position="565"/>
        <end position="592"/>
    </location>
</feature>
<feature type="compositionally biased region" description="Basic and acidic residues" evidence="7">
    <location>
        <begin position="712"/>
        <end position="721"/>
    </location>
</feature>
<dbReference type="PROSITE" id="PS50089">
    <property type="entry name" value="ZF_RING_2"/>
    <property type="match status" value="1"/>
</dbReference>
<dbReference type="SUPFAM" id="SSF57850">
    <property type="entry name" value="RING/U-box"/>
    <property type="match status" value="1"/>
</dbReference>
<feature type="repeat" description="NHL" evidence="5">
    <location>
        <begin position="1770"/>
        <end position="1807"/>
    </location>
</feature>
<organism evidence="9 10">
    <name type="scientific">Eumeta variegata</name>
    <name type="common">Bagworm moth</name>
    <name type="synonym">Eumeta japonica</name>
    <dbReference type="NCBI Taxonomy" id="151549"/>
    <lineage>
        <taxon>Eukaryota</taxon>
        <taxon>Metazoa</taxon>
        <taxon>Ecdysozoa</taxon>
        <taxon>Arthropoda</taxon>
        <taxon>Hexapoda</taxon>
        <taxon>Insecta</taxon>
        <taxon>Pterygota</taxon>
        <taxon>Neoptera</taxon>
        <taxon>Endopterygota</taxon>
        <taxon>Lepidoptera</taxon>
        <taxon>Glossata</taxon>
        <taxon>Ditrysia</taxon>
        <taxon>Tineoidea</taxon>
        <taxon>Psychidae</taxon>
        <taxon>Oiketicinae</taxon>
        <taxon>Eumeta</taxon>
    </lineage>
</organism>
<feature type="compositionally biased region" description="Basic and acidic residues" evidence="7">
    <location>
        <begin position="322"/>
        <end position="331"/>
    </location>
</feature>
<feature type="repeat" description="NHL" evidence="5">
    <location>
        <begin position="956"/>
        <end position="999"/>
    </location>
</feature>
<dbReference type="Gene3D" id="3.30.40.10">
    <property type="entry name" value="Zinc/RING finger domain, C3HC4 (zinc finger)"/>
    <property type="match status" value="1"/>
</dbReference>
<feature type="compositionally biased region" description="Basic residues" evidence="7">
    <location>
        <begin position="372"/>
        <end position="382"/>
    </location>
</feature>
<dbReference type="Gene3D" id="2.120.10.30">
    <property type="entry name" value="TolB, C-terminal domain"/>
    <property type="match status" value="4"/>
</dbReference>
<proteinExistence type="predicted"/>
<feature type="compositionally biased region" description="Basic and acidic residues" evidence="7">
    <location>
        <begin position="499"/>
        <end position="514"/>
    </location>
</feature>
<dbReference type="PROSITE" id="PS51125">
    <property type="entry name" value="NHL"/>
    <property type="match status" value="6"/>
</dbReference>
<feature type="compositionally biased region" description="Acidic residues" evidence="7">
    <location>
        <begin position="670"/>
        <end position="684"/>
    </location>
</feature>
<dbReference type="FunFam" id="2.120.10.30:FF:000037">
    <property type="entry name" value="Uncharacterized protein, isoform E"/>
    <property type="match status" value="1"/>
</dbReference>
<dbReference type="InterPro" id="IPR029526">
    <property type="entry name" value="PGBD"/>
</dbReference>
<dbReference type="PANTHER" id="PTHR46599">
    <property type="entry name" value="PIGGYBAC TRANSPOSABLE ELEMENT-DERIVED PROTEIN 4"/>
    <property type="match status" value="1"/>
</dbReference>
<feature type="repeat" description="NHL" evidence="5">
    <location>
        <begin position="1053"/>
        <end position="1093"/>
    </location>
</feature>
<evidence type="ECO:0000256" key="7">
    <source>
        <dbReference type="SAM" id="MobiDB-lite"/>
    </source>
</evidence>
<dbReference type="OrthoDB" id="342730at2759"/>
<keyword evidence="1" id="KW-0677">Repeat</keyword>
<feature type="repeat" description="NHL" evidence="5">
    <location>
        <begin position="1003"/>
        <end position="1046"/>
    </location>
</feature>
<dbReference type="CDD" id="cd16524">
    <property type="entry name" value="RING-HC_NHL-1-like"/>
    <property type="match status" value="1"/>
</dbReference>
<feature type="compositionally biased region" description="Basic and acidic residues" evidence="7">
    <location>
        <begin position="403"/>
        <end position="418"/>
    </location>
</feature>
<feature type="region of interest" description="Disordered" evidence="7">
    <location>
        <begin position="1152"/>
        <end position="1226"/>
    </location>
</feature>
<feature type="region of interest" description="Disordered" evidence="7">
    <location>
        <begin position="1110"/>
        <end position="1132"/>
    </location>
</feature>
<dbReference type="Pfam" id="PF13843">
    <property type="entry name" value="DDE_Tnp_1_7"/>
    <property type="match status" value="1"/>
</dbReference>
<feature type="repeat" description="NHL" evidence="5">
    <location>
        <begin position="1737"/>
        <end position="1763"/>
    </location>
</feature>
<evidence type="ECO:0000313" key="9">
    <source>
        <dbReference type="EMBL" id="GBP64474.1"/>
    </source>
</evidence>
<reference evidence="9 10" key="1">
    <citation type="journal article" date="2019" name="Commun. Biol.">
        <title>The bagworm genome reveals a unique fibroin gene that provides high tensile strength.</title>
        <authorList>
            <person name="Kono N."/>
            <person name="Nakamura H."/>
            <person name="Ohtoshi R."/>
            <person name="Tomita M."/>
            <person name="Numata K."/>
            <person name="Arakawa K."/>
        </authorList>
    </citation>
    <scope>NUCLEOTIDE SEQUENCE [LARGE SCALE GENOMIC DNA]</scope>
</reference>
<feature type="region of interest" description="Disordered" evidence="7">
    <location>
        <begin position="1662"/>
        <end position="1683"/>
    </location>
</feature>
<feature type="compositionally biased region" description="Basic and acidic residues" evidence="7">
    <location>
        <begin position="849"/>
        <end position="865"/>
    </location>
</feature>
<sequence length="1807" mass="202144">MEQFESLLTCCVCLDRYRNPKLLPCQHSFCMEPCMDGLVDYVRRQVKCPECRAEHRIPYQGVQGFPTNVTLQRFLELHAQIAGELPDPTAGQVMERCNVCSEKAYCAPCAHCDKKVCEECKSTHMEVLRREITRINNQIRRGLNRLQDILVVVERNTTNLQTNCAAVAGEVDEIHKRLAKALKDRTDFLRNEVDRYLATELRNLTNLKDNLELELSNIQSNCDLADKYMNDDIEWEDTELVDTKEIFLKTVEFLRNFEYEAGDYNRRMRFVMTHDPNQLVLHVASYGELNINSPNSGYGGSLQPNQGLTRSKSDHRLATQFRQQEEARGYTEAEEPVLGGRKFGERKPPPVERHVRDYGAEDYSGYESEHRPSRRFRSRFVRSHQQDNDSDTEERSRNVKVTEQPKEKEKVTDTEDTSRGPLSGIFRISDCPRVMQRILDFDSGKKKEKKEIPAPQPPKPVQPVNPPSQRRPQTQRQQSEDDEITRLKRQNKGAASSQEPERTTQRAEPEDRSSITRKPPTPAREASSDGESDESVGSHQRTQRKTTAVPQKAITTTRRPSASDTTAPHRPTAPARAASSESSTSTESSGSAVKHTGAILTIAELKQKYSSSEPPLATRLYSAGSERPTPVTNGSSGGAQRVQSRFVGAQRPTPAPAPAEPTQEDSGSSSEEETDSSEESEEEPVTQRKPESQAMARSDIGPLLARSNNARSDAHETKTKESPAPSRYRSRPTQPEEDTSSSRYGTSTSNYGNRYGTSKPKEEEQPASTIDDDSKYPTARSRYLALKERRNRLARSKSSHTGFGAADDDDVDDPVSPTTASPSAYLAARYGAGSGGTELSRSRSSHALKSRESSPERPPAAEKDGAALSSWARYLKNKYGSRGKERDTGGSSSSTSRRLSLGLPLRSANELASSDDDQKNVAGSPISPTAATAAVAGIAVAGSSPRSQYLQKRRLQFSVGSRGSEPGCFTWPRGIAVGPDNTMVVADSSNHRVQVFDSNGIFVKEFGGYGSAEGEFDCLAGVAVNRIGQYIIADRYNHRIQVFDPSGRFLRAFGSQGVGDGKFNYPWGITTDALGFIYVCDKENHRVQTMSKRNQFLRDKQIEEELENIFGIPDGSISEDDEENLSDAEGTNDNRNLLSILVGKDVMISSAAEERQESPVLAQSPRPSTSRAVNDSPSVTTRVHSPSLENLSDFSSSSDEESDADEIEWKKQSWQQSPNLESFDDSPLRCTRNLPNRTRPVTYFELFFDVEVMDNIMIQTNKYAEQENARNWTPVTVNELKAFLGIIIQMGIHVLPTIEDYWSSNPLLQVVEIAETMTLQRFQKILKFLHINDNLAMPSRTDENYDKLYKVRPLVDRLNNLCQSNASITNSQSIDECMIKFKGRSSLKQYMPMKPVKRGYKVWCRADSSTGYLYQFQVYTGKTDTAETGLGSNVVKSLCEPLLQNGYSGHMAFDNFFSSFDLLQHLYEQGVYSTATIRSDRVDLPLLVKKPKKTGNREEDERISVAASKASTKIKKLKKGKWKWRVKKNVGFAVWKDTKQVNVVSTAFHPKEKRNCNRTQKDGSKKSIRCPLLIPEYTKRMGGVDRFDQLRTHYDVFQSDGTFVGKFGSCGSKFGQLEHPHYIAVSSTNRVLVSDSNNHRIQIFDVNGKFLSCIGEEGSEDGQFKFPSRRHGRPRSAAASGGRAHLHPKAAACSINHLIRRRGRRRRRPEVFSIHLDRIALARVSKTLTPLPPIRWRGVAVDDQGYIVVADSGNNRIQIFHPDGTFLRAFGSWGSGDGEFKGLEGIAVMSGGNIIVCDRENHRVQVF</sequence>
<keyword evidence="2 4" id="KW-0479">Metal-binding</keyword>
<dbReference type="Pfam" id="PF01436">
    <property type="entry name" value="NHL"/>
    <property type="match status" value="6"/>
</dbReference>
<dbReference type="PANTHER" id="PTHR46599:SF3">
    <property type="entry name" value="PIGGYBAC TRANSPOSABLE ELEMENT-DERIVED PROTEIN 4"/>
    <property type="match status" value="1"/>
</dbReference>
<feature type="compositionally biased region" description="Polar residues" evidence="7">
    <location>
        <begin position="741"/>
        <end position="756"/>
    </location>
</feature>
<dbReference type="FunFam" id="3.30.40.10:FF:000185">
    <property type="entry name" value="RING finger protein nhl-1"/>
    <property type="match status" value="1"/>
</dbReference>
<evidence type="ECO:0000256" key="2">
    <source>
        <dbReference type="ARBA" id="ARBA00022771"/>
    </source>
</evidence>
<dbReference type="Proteomes" id="UP000299102">
    <property type="component" value="Unassembled WGS sequence"/>
</dbReference>
<dbReference type="SMART" id="SM00184">
    <property type="entry name" value="RING"/>
    <property type="match status" value="1"/>
</dbReference>
<feature type="compositionally biased region" description="Basic and acidic residues" evidence="7">
    <location>
        <begin position="442"/>
        <end position="452"/>
    </location>
</feature>
<dbReference type="InterPro" id="IPR011042">
    <property type="entry name" value="6-blade_b-propeller_TolB-like"/>
</dbReference>
<feature type="domain" description="RING-type" evidence="8">
    <location>
        <begin position="10"/>
        <end position="52"/>
    </location>
</feature>
<dbReference type="GO" id="GO:0008270">
    <property type="term" value="F:zinc ion binding"/>
    <property type="evidence" value="ECO:0007669"/>
    <property type="project" value="UniProtKB-KW"/>
</dbReference>
<feature type="compositionally biased region" description="Acidic residues" evidence="7">
    <location>
        <begin position="1117"/>
        <end position="1126"/>
    </location>
</feature>
<feature type="compositionally biased region" description="Low complexity" evidence="7">
    <location>
        <begin position="1185"/>
        <end position="1197"/>
    </location>
</feature>
<feature type="compositionally biased region" description="Polar residues" evidence="7">
    <location>
        <begin position="545"/>
        <end position="564"/>
    </location>
</feature>
<keyword evidence="6" id="KW-0175">Coiled coil</keyword>
<dbReference type="InterPro" id="IPR013083">
    <property type="entry name" value="Znf_RING/FYVE/PHD"/>
</dbReference>
<evidence type="ECO:0000256" key="3">
    <source>
        <dbReference type="ARBA" id="ARBA00022833"/>
    </source>
</evidence>
<keyword evidence="10" id="KW-1185">Reference proteome</keyword>
<evidence type="ECO:0000259" key="8">
    <source>
        <dbReference type="PROSITE" id="PS50089"/>
    </source>
</evidence>
<evidence type="ECO:0000256" key="5">
    <source>
        <dbReference type="PROSITE-ProRule" id="PRU00504"/>
    </source>
</evidence>
<feature type="compositionally biased region" description="Low complexity" evidence="7">
    <location>
        <begin position="660"/>
        <end position="669"/>
    </location>
</feature>
<comment type="caution">
    <text evidence="9">The sequence shown here is derived from an EMBL/GenBank/DDBJ whole genome shotgun (WGS) entry which is preliminary data.</text>
</comment>
<feature type="compositionally biased region" description="Low complexity" evidence="7">
    <location>
        <begin position="467"/>
        <end position="477"/>
    </location>
</feature>
<protein>
    <submittedName>
        <fullName evidence="9">RING finger protein nhl-1</fullName>
    </submittedName>
</protein>
<dbReference type="EMBL" id="BGZK01000898">
    <property type="protein sequence ID" value="GBP64474.1"/>
    <property type="molecule type" value="Genomic_DNA"/>
</dbReference>
<keyword evidence="2 4" id="KW-0863">Zinc-finger</keyword>
<feature type="region of interest" description="Disordered" evidence="7">
    <location>
        <begin position="607"/>
        <end position="867"/>
    </location>
</feature>
<dbReference type="InterPro" id="IPR001841">
    <property type="entry name" value="Znf_RING"/>
</dbReference>
<dbReference type="SUPFAM" id="SSF101898">
    <property type="entry name" value="NHL repeat"/>
    <property type="match status" value="2"/>
</dbReference>